<evidence type="ECO:0000256" key="2">
    <source>
        <dbReference type="SAM" id="Phobius"/>
    </source>
</evidence>
<dbReference type="STRING" id="47855.GA0070606_3961"/>
<feature type="region of interest" description="Disordered" evidence="1">
    <location>
        <begin position="1"/>
        <end position="28"/>
    </location>
</feature>
<evidence type="ECO:0000256" key="1">
    <source>
        <dbReference type="SAM" id="MobiDB-lite"/>
    </source>
</evidence>
<feature type="transmembrane region" description="Helical" evidence="2">
    <location>
        <begin position="90"/>
        <end position="114"/>
    </location>
</feature>
<gene>
    <name evidence="3" type="ORF">GA0070606_3961</name>
</gene>
<dbReference type="EMBL" id="FMHZ01000002">
    <property type="protein sequence ID" value="SCL64380.1"/>
    <property type="molecule type" value="Genomic_DNA"/>
</dbReference>
<evidence type="ECO:0000313" key="4">
    <source>
        <dbReference type="Proteomes" id="UP000199001"/>
    </source>
</evidence>
<evidence type="ECO:0000313" key="3">
    <source>
        <dbReference type="EMBL" id="SCL64380.1"/>
    </source>
</evidence>
<keyword evidence="4" id="KW-1185">Reference proteome</keyword>
<evidence type="ECO:0008006" key="5">
    <source>
        <dbReference type="Google" id="ProtNLM"/>
    </source>
</evidence>
<keyword evidence="2" id="KW-0472">Membrane</keyword>
<proteinExistence type="predicted"/>
<reference evidence="4" key="1">
    <citation type="submission" date="2016-06" db="EMBL/GenBank/DDBJ databases">
        <authorList>
            <person name="Varghese N."/>
            <person name="Submissions Spin"/>
        </authorList>
    </citation>
    <scope>NUCLEOTIDE SEQUENCE [LARGE SCALE GENOMIC DNA]</scope>
    <source>
        <strain evidence="4">DSM 43903</strain>
    </source>
</reference>
<accession>A0A1C6VEW0</accession>
<keyword evidence="2" id="KW-1133">Transmembrane helix</keyword>
<name>A0A1C6VEW0_9ACTN</name>
<dbReference type="AlphaFoldDB" id="A0A1C6VEW0"/>
<dbReference type="Proteomes" id="UP000199001">
    <property type="component" value="Unassembled WGS sequence"/>
</dbReference>
<organism evidence="3 4">
    <name type="scientific">Micromonospora citrea</name>
    <dbReference type="NCBI Taxonomy" id="47855"/>
    <lineage>
        <taxon>Bacteria</taxon>
        <taxon>Bacillati</taxon>
        <taxon>Actinomycetota</taxon>
        <taxon>Actinomycetes</taxon>
        <taxon>Micromonosporales</taxon>
        <taxon>Micromonosporaceae</taxon>
        <taxon>Micromonospora</taxon>
    </lineage>
</organism>
<keyword evidence="2" id="KW-0812">Transmembrane</keyword>
<protein>
    <recommendedName>
        <fullName evidence="5">DUF4190 domain-containing protein</fullName>
    </recommendedName>
</protein>
<feature type="transmembrane region" description="Helical" evidence="2">
    <location>
        <begin position="36"/>
        <end position="61"/>
    </location>
</feature>
<sequence length="127" mass="13014">MMVGMTTAPGQAPVAPPGPPRHPLDPDPARATKAKAVFALGLIGALTGLFVGGVVPATVALQLARQARREAYASGGFLTGAAWLRQGERLAWTGLVLFAVTVVAAVVIGVVRLADTPYGQDFAPNVD</sequence>